<dbReference type="VEuPathDB" id="FungiDB:RhiirA1_471767"/>
<reference evidence="1" key="3">
    <citation type="submission" date="2020-05" db="EMBL/GenBank/DDBJ databases">
        <authorList>
            <person name="Rincon C."/>
            <person name="Sanders R I."/>
            <person name="Robbins C."/>
            <person name="Chaturvedi A."/>
        </authorList>
    </citation>
    <scope>NUCLEOTIDE SEQUENCE</scope>
    <source>
        <strain evidence="1">CHB12</strain>
    </source>
</reference>
<proteinExistence type="predicted"/>
<sequence>MITTLCIDSDKQAKKDGKQLKDINLTEDEWNAISELISILEPFANATELLGGSQYVTVSFMYPAINVIIKDVKPSNSNSNEVEVVDFTEPNTAFDDDVKIANNQLIHHKIVNFKSQKCFI</sequence>
<reference evidence="2 3" key="1">
    <citation type="submission" date="2017-10" db="EMBL/GenBank/DDBJ databases">
        <title>Extensive intraspecific genome diversity in a model arbuscular mycorrhizal fungus.</title>
        <authorList>
            <person name="Chen E.C.H."/>
            <person name="Morin E."/>
            <person name="Baudet D."/>
            <person name="Noel J."/>
            <person name="Ndikumana S."/>
            <person name="Charron P."/>
            <person name="St-Onge C."/>
            <person name="Giorgi J."/>
            <person name="Grigoriev I.V."/>
            <person name="Roux C."/>
            <person name="Martin F.M."/>
            <person name="Corradi N."/>
        </authorList>
    </citation>
    <scope>NUCLEOTIDE SEQUENCE [LARGE SCALE GENOMIC DNA]</scope>
    <source>
        <strain evidence="2 3">A1</strain>
    </source>
</reference>
<dbReference type="EMBL" id="CAGKOT010000008">
    <property type="protein sequence ID" value="CAB5351396.1"/>
    <property type="molecule type" value="Genomic_DNA"/>
</dbReference>
<protein>
    <submittedName>
        <fullName evidence="2">Uncharacterized protein</fullName>
    </submittedName>
</protein>
<dbReference type="InterPro" id="IPR012337">
    <property type="entry name" value="RNaseH-like_sf"/>
</dbReference>
<dbReference type="Proteomes" id="UP000684084">
    <property type="component" value="Unassembled WGS sequence"/>
</dbReference>
<reference evidence="2 3" key="2">
    <citation type="submission" date="2017-10" db="EMBL/GenBank/DDBJ databases">
        <title>Genome analyses suggest a sexual origin of heterokaryosis in a supposedly ancient asexual fungus.</title>
        <authorList>
            <person name="Corradi N."/>
            <person name="Sedzielewska K."/>
            <person name="Noel J."/>
            <person name="Charron P."/>
            <person name="Farinelli L."/>
            <person name="Marton T."/>
            <person name="Kruger M."/>
            <person name="Pelin A."/>
            <person name="Brachmann A."/>
            <person name="Corradi N."/>
        </authorList>
    </citation>
    <scope>NUCLEOTIDE SEQUENCE [LARGE SCALE GENOMIC DNA]</scope>
    <source>
        <strain evidence="2 3">A1</strain>
    </source>
</reference>
<name>A0A2N0R3S5_9GLOM</name>
<dbReference type="AlphaFoldDB" id="A0A2N0R3S5"/>
<gene>
    <name evidence="1" type="ORF">CHRIB12_LOCUS5137</name>
    <name evidence="2" type="ORF">RhiirA1_471767</name>
</gene>
<comment type="caution">
    <text evidence="2">The sequence shown here is derived from an EMBL/GenBank/DDBJ whole genome shotgun (WGS) entry which is preliminary data.</text>
</comment>
<accession>A0A2N0R3S5</accession>
<organism evidence="2 3">
    <name type="scientific">Rhizophagus irregularis</name>
    <dbReference type="NCBI Taxonomy" id="588596"/>
    <lineage>
        <taxon>Eukaryota</taxon>
        <taxon>Fungi</taxon>
        <taxon>Fungi incertae sedis</taxon>
        <taxon>Mucoromycota</taxon>
        <taxon>Glomeromycotina</taxon>
        <taxon>Glomeromycetes</taxon>
        <taxon>Glomerales</taxon>
        <taxon>Glomeraceae</taxon>
        <taxon>Rhizophagus</taxon>
    </lineage>
</organism>
<dbReference type="SUPFAM" id="SSF53098">
    <property type="entry name" value="Ribonuclease H-like"/>
    <property type="match status" value="1"/>
</dbReference>
<dbReference type="OrthoDB" id="2429956at2759"/>
<dbReference type="VEuPathDB" id="FungiDB:FUN_022911"/>
<evidence type="ECO:0000313" key="3">
    <source>
        <dbReference type="Proteomes" id="UP000232688"/>
    </source>
</evidence>
<dbReference type="EMBL" id="LLXH01001681">
    <property type="protein sequence ID" value="PKC57910.1"/>
    <property type="molecule type" value="Genomic_DNA"/>
</dbReference>
<evidence type="ECO:0000313" key="2">
    <source>
        <dbReference type="EMBL" id="PKC57910.1"/>
    </source>
</evidence>
<dbReference type="Proteomes" id="UP000232688">
    <property type="component" value="Unassembled WGS sequence"/>
</dbReference>
<dbReference type="VEuPathDB" id="FungiDB:RhiirFUN_003096"/>
<evidence type="ECO:0000313" key="1">
    <source>
        <dbReference type="EMBL" id="CAB5351396.1"/>
    </source>
</evidence>